<reference evidence="3 4" key="1">
    <citation type="submission" date="2018-01" db="EMBL/GenBank/DDBJ databases">
        <title>Genome characterization of the sugarcane-associated fungus Trichoderma ghanense CCMA-1212 and their application in lignocelulose bioconversion.</title>
        <authorList>
            <person name="Steindorff A.S."/>
            <person name="Mendes T.D."/>
            <person name="Vilela E.S.D."/>
            <person name="Rodrigues D.S."/>
            <person name="Formighieri E.F."/>
            <person name="Melo I.S."/>
            <person name="Favaro L.C.L."/>
        </authorList>
    </citation>
    <scope>NUCLEOTIDE SEQUENCE [LARGE SCALE GENOMIC DNA]</scope>
    <source>
        <strain evidence="3 4">CCMA-1212</strain>
    </source>
</reference>
<evidence type="ECO:0000313" key="3">
    <source>
        <dbReference type="EMBL" id="TFA99974.1"/>
    </source>
</evidence>
<feature type="region of interest" description="Disordered" evidence="2">
    <location>
        <begin position="196"/>
        <end position="216"/>
    </location>
</feature>
<evidence type="ECO:0000313" key="4">
    <source>
        <dbReference type="Proteomes" id="UP001642720"/>
    </source>
</evidence>
<gene>
    <name evidence="3" type="ORF">CCMA1212_008214</name>
</gene>
<dbReference type="Pfam" id="PF02458">
    <property type="entry name" value="Transferase"/>
    <property type="match status" value="1"/>
</dbReference>
<dbReference type="Gene3D" id="3.30.559.10">
    <property type="entry name" value="Chloramphenicol acetyltransferase-like domain"/>
    <property type="match status" value="2"/>
</dbReference>
<evidence type="ECO:0000256" key="2">
    <source>
        <dbReference type="SAM" id="MobiDB-lite"/>
    </source>
</evidence>
<dbReference type="InterPro" id="IPR051283">
    <property type="entry name" value="Sec_Metabolite_Acyltrans"/>
</dbReference>
<accession>A0ABY2GVH9</accession>
<dbReference type="Proteomes" id="UP001642720">
    <property type="component" value="Unassembled WGS sequence"/>
</dbReference>
<dbReference type="GeneID" id="300579806"/>
<keyword evidence="4" id="KW-1185">Reference proteome</keyword>
<protein>
    <submittedName>
        <fullName evidence="3">Trichothecene 3-O-acetyltransferase</fullName>
    </submittedName>
</protein>
<dbReference type="EMBL" id="PPTA01000012">
    <property type="protein sequence ID" value="TFA99974.1"/>
    <property type="molecule type" value="Genomic_DNA"/>
</dbReference>
<name>A0ABY2GVH9_9HYPO</name>
<dbReference type="PANTHER" id="PTHR31896:SF64">
    <property type="entry name" value="TRICHOTHECENE 3-O-ACETYLTRANSFERASE"/>
    <property type="match status" value="1"/>
</dbReference>
<sequence length="449" mass="49366">MKDDQESSQLSPLEWIMPRSYISQILCFPSSNPRISEVLQAGLAGTLTDVPYLASRVVPRDLPKGSVALSPPCDSLSDLFRVNDLLTTVDYNTLKSGGFRPSLFDGLDLFSPDLTPADKSLSPVFRAVLSLVKGGCLLCVSLHHSTADITAFGSLLKIWASHCRTGSSEAIQFDRSWLDRSAIVRQSHDVPADTPLLLHKEESNNTASRPSQPPKLETHFFKYSADYLKGLKVKVNKHLPEGTSWVSTSDILSAILWGSIVHSEDAAADDNVADETCFMRIAVNCRSRFDPPLPNNYLGAAFGVSLVNAKKADLIAVGTSTEHTLSLPTIANLAASVRRGVNFIDGDKMNAIIKHLTTQEDVTSLKLCQEPATRVAVVSWADEGVYELDWGTELGHCEAVRLPTWKTKRYPVVFPRLPNGDLEVLVSFDTETMGRWKAAYETSPWKAHR</sequence>
<dbReference type="PANTHER" id="PTHR31896">
    <property type="entry name" value="FAMILY REGULATORY PROTEIN, PUTATIVE (AFU_ORTHOLOGUE AFUA_3G14730)-RELATED"/>
    <property type="match status" value="1"/>
</dbReference>
<proteinExistence type="predicted"/>
<organism evidence="3 4">
    <name type="scientific">Trichoderma ghanense</name>
    <dbReference type="NCBI Taxonomy" id="65468"/>
    <lineage>
        <taxon>Eukaryota</taxon>
        <taxon>Fungi</taxon>
        <taxon>Dikarya</taxon>
        <taxon>Ascomycota</taxon>
        <taxon>Pezizomycotina</taxon>
        <taxon>Sordariomycetes</taxon>
        <taxon>Hypocreomycetidae</taxon>
        <taxon>Hypocreales</taxon>
        <taxon>Hypocreaceae</taxon>
        <taxon>Trichoderma</taxon>
    </lineage>
</organism>
<evidence type="ECO:0000256" key="1">
    <source>
        <dbReference type="ARBA" id="ARBA00022679"/>
    </source>
</evidence>
<keyword evidence="1" id="KW-0808">Transferase</keyword>
<comment type="caution">
    <text evidence="3">The sequence shown here is derived from an EMBL/GenBank/DDBJ whole genome shotgun (WGS) entry which is preliminary data.</text>
</comment>
<dbReference type="RefSeq" id="XP_073556176.1">
    <property type="nucleotide sequence ID" value="XM_073705356.1"/>
</dbReference>
<dbReference type="InterPro" id="IPR023213">
    <property type="entry name" value="CAT-like_dom_sf"/>
</dbReference>